<dbReference type="Pfam" id="PF13367">
    <property type="entry name" value="PrsW-protease"/>
    <property type="match status" value="1"/>
</dbReference>
<reference evidence="2 3" key="1">
    <citation type="submission" date="2016-10" db="EMBL/GenBank/DDBJ databases">
        <authorList>
            <person name="de Groot N.N."/>
        </authorList>
    </citation>
    <scope>NUCLEOTIDE SEQUENCE [LARGE SCALE GENOMIC DNA]</scope>
    <source>
        <strain evidence="2 3">DSM 15019</strain>
    </source>
</reference>
<keyword evidence="1" id="KW-1133">Transmembrane helix</keyword>
<evidence type="ECO:0000313" key="2">
    <source>
        <dbReference type="EMBL" id="SDS50345.1"/>
    </source>
</evidence>
<keyword evidence="1" id="KW-0472">Membrane</keyword>
<dbReference type="eggNOG" id="COG2339">
    <property type="taxonomic scope" value="Bacteria"/>
</dbReference>
<keyword evidence="1" id="KW-0812">Transmembrane</keyword>
<organism evidence="2 3">
    <name type="scientific">Microbacterium paraoxydans</name>
    <dbReference type="NCBI Taxonomy" id="199592"/>
    <lineage>
        <taxon>Bacteria</taxon>
        <taxon>Bacillati</taxon>
        <taxon>Actinomycetota</taxon>
        <taxon>Actinomycetes</taxon>
        <taxon>Micrococcales</taxon>
        <taxon>Microbacteriaceae</taxon>
        <taxon>Microbacterium</taxon>
    </lineage>
</organism>
<dbReference type="PANTHER" id="PTHR36844:SF1">
    <property type="entry name" value="PROTEASE PRSW"/>
    <property type="match status" value="1"/>
</dbReference>
<dbReference type="AlphaFoldDB" id="A0A1H1SQZ4"/>
<dbReference type="GO" id="GO:0008233">
    <property type="term" value="F:peptidase activity"/>
    <property type="evidence" value="ECO:0007669"/>
    <property type="project" value="InterPro"/>
</dbReference>
<feature type="transmembrane region" description="Helical" evidence="1">
    <location>
        <begin position="252"/>
        <end position="277"/>
    </location>
</feature>
<evidence type="ECO:0000313" key="3">
    <source>
        <dbReference type="Proteomes" id="UP000182126"/>
    </source>
</evidence>
<feature type="transmembrane region" description="Helical" evidence="1">
    <location>
        <begin position="42"/>
        <end position="64"/>
    </location>
</feature>
<dbReference type="InterPro" id="IPR026898">
    <property type="entry name" value="PrsW"/>
</dbReference>
<gene>
    <name evidence="2" type="ORF">SAMN04489809_1998</name>
</gene>
<feature type="transmembrane region" description="Helical" evidence="1">
    <location>
        <begin position="117"/>
        <end position="140"/>
    </location>
</feature>
<sequence>MHSAVVPSETVPFVARRPVVLAAFLLPLALAIVLFTIETGPVFLLCLAAVLPAAAVTMFAARWTAPRRARSWASSLLAVAWGAGAAVLLAAAIGAWSSEQAIYVDDQGIVREAVPTMWVLTPILEEIGKGLGVLLVLLLARRLGLRGVLFGAMVGALVGVGFAAVEDASAIAAEIAANDPGSGIATWIVRTLTFPTHAALTIWTGAALGLALDARRAWSRPLLALAGLLVAIAAHGAINYGNVAGATDQASFFMALGTAFGWIVVSTVLAVTLRLVLTRRRV</sequence>
<evidence type="ECO:0000256" key="1">
    <source>
        <dbReference type="SAM" id="Phobius"/>
    </source>
</evidence>
<feature type="transmembrane region" description="Helical" evidence="1">
    <location>
        <begin position="76"/>
        <end position="97"/>
    </location>
</feature>
<name>A0A1H1SQZ4_9MICO</name>
<accession>A0A1H1SQZ4</accession>
<dbReference type="EMBL" id="LT629770">
    <property type="protein sequence ID" value="SDS50345.1"/>
    <property type="molecule type" value="Genomic_DNA"/>
</dbReference>
<dbReference type="Proteomes" id="UP000182126">
    <property type="component" value="Chromosome I"/>
</dbReference>
<dbReference type="PANTHER" id="PTHR36844">
    <property type="entry name" value="PROTEASE PRSW"/>
    <property type="match status" value="1"/>
</dbReference>
<feature type="transmembrane region" description="Helical" evidence="1">
    <location>
        <begin position="19"/>
        <end position="36"/>
    </location>
</feature>
<proteinExistence type="predicted"/>
<protein>
    <submittedName>
        <fullName evidence="2">Membrane proteinase PrsW, cleaves anti-sigma factor RsiW, M82 family</fullName>
    </submittedName>
</protein>
<feature type="transmembrane region" description="Helical" evidence="1">
    <location>
        <begin position="185"/>
        <end position="210"/>
    </location>
</feature>
<feature type="transmembrane region" description="Helical" evidence="1">
    <location>
        <begin position="147"/>
        <end position="165"/>
    </location>
</feature>
<feature type="transmembrane region" description="Helical" evidence="1">
    <location>
        <begin position="222"/>
        <end position="240"/>
    </location>
</feature>